<feature type="coiled-coil region" evidence="1">
    <location>
        <begin position="379"/>
        <end position="416"/>
    </location>
</feature>
<comment type="caution">
    <text evidence="3">The sequence shown here is derived from an EMBL/GenBank/DDBJ whole genome shotgun (WGS) entry which is preliminary data.</text>
</comment>
<sequence length="516" mass="56676">MPSLRTKSYTTIISPPHKLYFKRTTHYTQCSIQSLFLFAAFSLIHLTSDERTEKLRGSVKQNCTATHTLSHLGPEGYHWRVMVEDKPGSAGSERSFSWWDIQDGNAKLPIKETSQSDLRKLLFPTKTASSSTTDTATKAAKGAFKMMGKAVASAIGEDSMVENSGPPVSVLVVKLLDLVKLHDEFALKHGGGGGGHAPTPAPRPRRAPAATRPPPPQQQQSRQPQPRPVASAGHGHAPPQQHRAHNSGVTSSAPPRAPANLMDFGDAPAPAPVANSGGGFNPKVLHHSHSSPASAVNPNETRAERLKREQEARMKQKNRVWDDVDQRWVEVHPDEEAKGNGSFGAVFGSSSSAPQKPPKKEVGIKLDMSNAVGKSATVQKAISERVNEMEANRQKAVAEVKQREALKKQREEEEDRIRQQLEPKIKAWSEEHGKKKQLTALLGSLHTILWPGAKWKQVSIGDVLDPKKCKKIYFKATLVVHPDKTHDLPADQRFLAKRIFDALTQAKTIYDQNGGR</sequence>
<organism evidence="3 4">
    <name type="scientific">Nitzschia inconspicua</name>
    <dbReference type="NCBI Taxonomy" id="303405"/>
    <lineage>
        <taxon>Eukaryota</taxon>
        <taxon>Sar</taxon>
        <taxon>Stramenopiles</taxon>
        <taxon>Ochrophyta</taxon>
        <taxon>Bacillariophyta</taxon>
        <taxon>Bacillariophyceae</taxon>
        <taxon>Bacillariophycidae</taxon>
        <taxon>Bacillariales</taxon>
        <taxon>Bacillariaceae</taxon>
        <taxon>Nitzschia</taxon>
    </lineage>
</organism>
<evidence type="ECO:0000256" key="2">
    <source>
        <dbReference type="SAM" id="MobiDB-lite"/>
    </source>
</evidence>
<proteinExistence type="predicted"/>
<dbReference type="Proteomes" id="UP000693970">
    <property type="component" value="Unassembled WGS sequence"/>
</dbReference>
<dbReference type="PANTHER" id="PTHR23172">
    <property type="entry name" value="AUXILIN/CYCLIN G-ASSOCIATED KINASE-RELATED"/>
    <property type="match status" value="1"/>
</dbReference>
<evidence type="ECO:0000313" key="4">
    <source>
        <dbReference type="Proteomes" id="UP000693970"/>
    </source>
</evidence>
<dbReference type="GO" id="GO:0072583">
    <property type="term" value="P:clathrin-dependent endocytosis"/>
    <property type="evidence" value="ECO:0007669"/>
    <property type="project" value="TreeGrafter"/>
</dbReference>
<dbReference type="GO" id="GO:0072318">
    <property type="term" value="P:clathrin coat disassembly"/>
    <property type="evidence" value="ECO:0007669"/>
    <property type="project" value="TreeGrafter"/>
</dbReference>
<dbReference type="GO" id="GO:0031982">
    <property type="term" value="C:vesicle"/>
    <property type="evidence" value="ECO:0007669"/>
    <property type="project" value="TreeGrafter"/>
</dbReference>
<accession>A0A9K3LM88</accession>
<feature type="compositionally biased region" description="Low complexity" evidence="2">
    <location>
        <begin position="218"/>
        <end position="231"/>
    </location>
</feature>
<dbReference type="PANTHER" id="PTHR23172:SF19">
    <property type="entry name" value="J DOMAIN-CONTAINING PROTEIN"/>
    <property type="match status" value="1"/>
</dbReference>
<evidence type="ECO:0000313" key="3">
    <source>
        <dbReference type="EMBL" id="KAG7364702.1"/>
    </source>
</evidence>
<evidence type="ECO:0008006" key="5">
    <source>
        <dbReference type="Google" id="ProtNLM"/>
    </source>
</evidence>
<keyword evidence="1" id="KW-0175">Coiled coil</keyword>
<keyword evidence="4" id="KW-1185">Reference proteome</keyword>
<dbReference type="OrthoDB" id="1717591at2759"/>
<feature type="region of interest" description="Disordered" evidence="2">
    <location>
        <begin position="335"/>
        <end position="359"/>
    </location>
</feature>
<reference evidence="3" key="2">
    <citation type="submission" date="2021-04" db="EMBL/GenBank/DDBJ databases">
        <authorList>
            <person name="Podell S."/>
        </authorList>
    </citation>
    <scope>NUCLEOTIDE SEQUENCE</scope>
    <source>
        <strain evidence="3">Hildebrandi</strain>
    </source>
</reference>
<protein>
    <recommendedName>
        <fullName evidence="5">J domain-containing protein</fullName>
    </recommendedName>
</protein>
<dbReference type="EMBL" id="JAGRRH010000009">
    <property type="protein sequence ID" value="KAG7364702.1"/>
    <property type="molecule type" value="Genomic_DNA"/>
</dbReference>
<dbReference type="GO" id="GO:0005737">
    <property type="term" value="C:cytoplasm"/>
    <property type="evidence" value="ECO:0007669"/>
    <property type="project" value="TreeGrafter"/>
</dbReference>
<dbReference type="AlphaFoldDB" id="A0A9K3LM88"/>
<evidence type="ECO:0000256" key="1">
    <source>
        <dbReference type="SAM" id="Coils"/>
    </source>
</evidence>
<name>A0A9K3LM88_9STRA</name>
<dbReference type="GO" id="GO:0030276">
    <property type="term" value="F:clathrin binding"/>
    <property type="evidence" value="ECO:0007669"/>
    <property type="project" value="TreeGrafter"/>
</dbReference>
<feature type="region of interest" description="Disordered" evidence="2">
    <location>
        <begin position="186"/>
        <end position="281"/>
    </location>
</feature>
<reference evidence="3" key="1">
    <citation type="journal article" date="2021" name="Sci. Rep.">
        <title>Diploid genomic architecture of Nitzschia inconspicua, an elite biomass production diatom.</title>
        <authorList>
            <person name="Oliver A."/>
            <person name="Podell S."/>
            <person name="Pinowska A."/>
            <person name="Traller J.C."/>
            <person name="Smith S.R."/>
            <person name="McClure R."/>
            <person name="Beliaev A."/>
            <person name="Bohutskyi P."/>
            <person name="Hill E.A."/>
            <person name="Rabines A."/>
            <person name="Zheng H."/>
            <person name="Allen L.Z."/>
            <person name="Kuo A."/>
            <person name="Grigoriev I.V."/>
            <person name="Allen A.E."/>
            <person name="Hazlebeck D."/>
            <person name="Allen E.E."/>
        </authorList>
    </citation>
    <scope>NUCLEOTIDE SEQUENCE</scope>
    <source>
        <strain evidence="3">Hildebrandi</strain>
    </source>
</reference>
<feature type="compositionally biased region" description="Low complexity" evidence="2">
    <location>
        <begin position="339"/>
        <end position="354"/>
    </location>
</feature>
<gene>
    <name evidence="3" type="ORF">IV203_037904</name>
</gene>